<proteinExistence type="predicted"/>
<protein>
    <submittedName>
        <fullName evidence="2">Uncharacterized protein</fullName>
    </submittedName>
</protein>
<feature type="transmembrane region" description="Helical" evidence="1">
    <location>
        <begin position="20"/>
        <end position="42"/>
    </location>
</feature>
<keyword evidence="1" id="KW-1133">Transmembrane helix</keyword>
<reference evidence="2 3" key="1">
    <citation type="submission" date="2024-03" db="EMBL/GenBank/DDBJ databases">
        <title>Community enrichment and isolation of bacterial strains for fucoidan degradation.</title>
        <authorList>
            <person name="Sichert A."/>
        </authorList>
    </citation>
    <scope>NUCLEOTIDE SEQUENCE [LARGE SCALE GENOMIC DNA]</scope>
    <source>
        <strain evidence="2 3">AS62</strain>
    </source>
</reference>
<keyword evidence="3" id="KW-1185">Reference proteome</keyword>
<dbReference type="EMBL" id="JBBMQO010000005">
    <property type="protein sequence ID" value="MEM5501910.1"/>
    <property type="molecule type" value="Genomic_DNA"/>
</dbReference>
<gene>
    <name evidence="2" type="ORF">WNY59_09955</name>
</gene>
<evidence type="ECO:0000313" key="3">
    <source>
        <dbReference type="Proteomes" id="UP001477870"/>
    </source>
</evidence>
<dbReference type="RefSeq" id="WP_342848324.1">
    <property type="nucleotide sequence ID" value="NZ_JBBMQO010000005.1"/>
</dbReference>
<organism evidence="2 3">
    <name type="scientific">Ahrensia kielensis</name>
    <dbReference type="NCBI Taxonomy" id="76980"/>
    <lineage>
        <taxon>Bacteria</taxon>
        <taxon>Pseudomonadati</taxon>
        <taxon>Pseudomonadota</taxon>
        <taxon>Alphaproteobacteria</taxon>
        <taxon>Hyphomicrobiales</taxon>
        <taxon>Ahrensiaceae</taxon>
        <taxon>Ahrensia</taxon>
    </lineage>
</organism>
<keyword evidence="1" id="KW-0472">Membrane</keyword>
<dbReference type="Proteomes" id="UP001477870">
    <property type="component" value="Unassembled WGS sequence"/>
</dbReference>
<name>A0ABU9T703_9HYPH</name>
<evidence type="ECO:0000256" key="1">
    <source>
        <dbReference type="SAM" id="Phobius"/>
    </source>
</evidence>
<comment type="caution">
    <text evidence="2">The sequence shown here is derived from an EMBL/GenBank/DDBJ whole genome shotgun (WGS) entry which is preliminary data.</text>
</comment>
<accession>A0ABU9T703</accession>
<evidence type="ECO:0000313" key="2">
    <source>
        <dbReference type="EMBL" id="MEM5501910.1"/>
    </source>
</evidence>
<sequence length="61" mass="6578">MPKTVKSEVEAKQGRKGIPVLNVLLIAIGLAFVVWFGVALFFSDTQSGGMVPNENVQSETQ</sequence>
<keyword evidence="1" id="KW-0812">Transmembrane</keyword>